<feature type="region of interest" description="Disordered" evidence="1">
    <location>
        <begin position="87"/>
        <end position="151"/>
    </location>
</feature>
<evidence type="ECO:0000256" key="1">
    <source>
        <dbReference type="SAM" id="MobiDB-lite"/>
    </source>
</evidence>
<keyword evidence="3" id="KW-1185">Reference proteome</keyword>
<dbReference type="EMBL" id="LNTB01000001">
    <property type="protein sequence ID" value="KSW11628.1"/>
    <property type="molecule type" value="Genomic_DNA"/>
</dbReference>
<comment type="caution">
    <text evidence="2">The sequence shown here is derived from an EMBL/GenBank/DDBJ whole genome shotgun (WGS) entry which is preliminary data.</text>
</comment>
<accession>A0A0V8RU87</accession>
<dbReference type="Proteomes" id="UP000053352">
    <property type="component" value="Unassembled WGS sequence"/>
</dbReference>
<feature type="compositionally biased region" description="Gly residues" evidence="1">
    <location>
        <begin position="95"/>
        <end position="105"/>
    </location>
</feature>
<name>A0A0V8RU87_PYROC</name>
<evidence type="ECO:0000313" key="3">
    <source>
        <dbReference type="Proteomes" id="UP000053352"/>
    </source>
</evidence>
<gene>
    <name evidence="2" type="ORF">CF15_02015</name>
</gene>
<organism evidence="2 3">
    <name type="scientific">Pyrodictium occultum</name>
    <dbReference type="NCBI Taxonomy" id="2309"/>
    <lineage>
        <taxon>Archaea</taxon>
        <taxon>Thermoproteota</taxon>
        <taxon>Thermoprotei</taxon>
        <taxon>Desulfurococcales</taxon>
        <taxon>Pyrodictiaceae</taxon>
        <taxon>Pyrodictium</taxon>
    </lineage>
</organism>
<proteinExistence type="predicted"/>
<dbReference type="STRING" id="2309.CF15_02015"/>
<dbReference type="RefSeq" id="WP_058370303.1">
    <property type="nucleotide sequence ID" value="NZ_LNTB01000001.1"/>
</dbReference>
<evidence type="ECO:0000313" key="2">
    <source>
        <dbReference type="EMBL" id="KSW11628.1"/>
    </source>
</evidence>
<sequence length="151" mass="16444">MADPGERRRALLETLRELLRLGGRAAKTVEEIRSEIIGAVEDALGVELTPEKRMLRRLYSFNPPPQPGLEELRRLVARSMGLDDASQLEEYLRGLGRGGEAGGGSPEPHSEGGKRNTSPIAGADGEAGRGEDRQLHGDRRVHGRSSTDRRG</sequence>
<protein>
    <submittedName>
        <fullName evidence="2">Uncharacterized protein</fullName>
    </submittedName>
</protein>
<dbReference type="AlphaFoldDB" id="A0A0V8RU87"/>
<dbReference type="OrthoDB" id="384917at2157"/>
<reference evidence="2 3" key="1">
    <citation type="submission" date="2015-11" db="EMBL/GenBank/DDBJ databases">
        <title>Genome sequence of Pyrodictium occultum PL-19, a marine hyperthermophilic archaeon isolated from Volcano, Italy.</title>
        <authorList>
            <person name="Utturkar S."/>
            <person name="Huber H."/>
            <person name="Leptihn S."/>
            <person name="Brown S."/>
            <person name="Stetter K.O."/>
            <person name="Podar M."/>
        </authorList>
    </citation>
    <scope>NUCLEOTIDE SEQUENCE [LARGE SCALE GENOMIC DNA]</scope>
    <source>
        <strain evidence="2 3">PL-19</strain>
    </source>
</reference>
<feature type="compositionally biased region" description="Basic and acidic residues" evidence="1">
    <location>
        <begin position="126"/>
        <end position="151"/>
    </location>
</feature>